<evidence type="ECO:0000313" key="1">
    <source>
        <dbReference type="EMBL" id="GGU91644.1"/>
    </source>
</evidence>
<dbReference type="Proteomes" id="UP000618795">
    <property type="component" value="Unassembled WGS sequence"/>
</dbReference>
<comment type="caution">
    <text evidence="1">The sequence shown here is derived from an EMBL/GenBank/DDBJ whole genome shotgun (WGS) entry which is preliminary data.</text>
</comment>
<reference evidence="1" key="2">
    <citation type="submission" date="2020-09" db="EMBL/GenBank/DDBJ databases">
        <authorList>
            <person name="Sun Q."/>
            <person name="Ohkuma M."/>
        </authorList>
    </citation>
    <scope>NUCLEOTIDE SEQUENCE</scope>
    <source>
        <strain evidence="1">JCM 4369</strain>
    </source>
</reference>
<keyword evidence="2" id="KW-1185">Reference proteome</keyword>
<protein>
    <submittedName>
        <fullName evidence="1">Uncharacterized protein</fullName>
    </submittedName>
</protein>
<gene>
    <name evidence="1" type="ORF">GCM10010260_27570</name>
</gene>
<accession>A0A918I9W6</accession>
<proteinExistence type="predicted"/>
<dbReference type="AlphaFoldDB" id="A0A918I9W6"/>
<name>A0A918I9W6_9ACTN</name>
<evidence type="ECO:0000313" key="2">
    <source>
        <dbReference type="Proteomes" id="UP000618795"/>
    </source>
</evidence>
<dbReference type="EMBL" id="BMTD01000005">
    <property type="protein sequence ID" value="GGU91644.1"/>
    <property type="molecule type" value="Genomic_DNA"/>
</dbReference>
<organism evidence="1 2">
    <name type="scientific">Streptomyces filipinensis</name>
    <dbReference type="NCBI Taxonomy" id="66887"/>
    <lineage>
        <taxon>Bacteria</taxon>
        <taxon>Bacillati</taxon>
        <taxon>Actinomycetota</taxon>
        <taxon>Actinomycetes</taxon>
        <taxon>Kitasatosporales</taxon>
        <taxon>Streptomycetaceae</taxon>
        <taxon>Streptomyces</taxon>
    </lineage>
</organism>
<dbReference type="RefSeq" id="WP_191873786.1">
    <property type="nucleotide sequence ID" value="NZ_BMTD01000005.1"/>
</dbReference>
<sequence>MIIIALLLLPVLSIVLYGLDQVEDRWILRPPAARRSRHRRLRHAKADRH</sequence>
<reference evidence="1" key="1">
    <citation type="journal article" date="2014" name="Int. J. Syst. Evol. Microbiol.">
        <title>Complete genome sequence of Corynebacterium casei LMG S-19264T (=DSM 44701T), isolated from a smear-ripened cheese.</title>
        <authorList>
            <consortium name="US DOE Joint Genome Institute (JGI-PGF)"/>
            <person name="Walter F."/>
            <person name="Albersmeier A."/>
            <person name="Kalinowski J."/>
            <person name="Ruckert C."/>
        </authorList>
    </citation>
    <scope>NUCLEOTIDE SEQUENCE</scope>
    <source>
        <strain evidence="1">JCM 4369</strain>
    </source>
</reference>